<keyword evidence="11 12" id="KW-0998">Cell outer membrane</keyword>
<evidence type="ECO:0000256" key="6">
    <source>
        <dbReference type="ARBA" id="ARBA00022729"/>
    </source>
</evidence>
<accession>A0A1W6SR65</accession>
<protein>
    <submittedName>
        <fullName evidence="17">TonB-dependent receptor</fullName>
    </submittedName>
</protein>
<evidence type="ECO:0000256" key="3">
    <source>
        <dbReference type="ARBA" id="ARBA00022448"/>
    </source>
</evidence>
<proteinExistence type="inferred from homology"/>
<dbReference type="Gene3D" id="2.40.170.20">
    <property type="entry name" value="TonB-dependent receptor, beta-barrel domain"/>
    <property type="match status" value="1"/>
</dbReference>
<sequence length="875" mass="96303">MPHSCAGRNELFSRSRLLRENIVRWIRHIAVIKQKPGFLVLVSLLCASSVWATSEFEPPVKDTTRSAPPAKKKPAATAPSPGILKNTEVTPATAGKAPTDESAIKLPEMTIGGKVKPISKQTEGERYRLPQTTETITREKMDATINMMQAEDAIKYMPSVQVRNRYIGDTNAPVGTRTSGTSASARNLIYADGILLSSLLGNNNTNTGSPRWNTVSPGEIERIDIMYGPFSAAYPGNSMGGVINITTRMPEKFEAGVDVQQSFQTFNLYGTKDTFHNQRYSGYFGHRYKDLSFRFDYSHLDAHSQPIIFTTPLQSAGTTSPAGTEVTGAIPGQNPTLAPNYVLGAGNLNHTVQDNFKWKLAYDFTPTIRFAYTFGMWQNNASASAQSYLRDASGNIVNSGAVNIDGRRFNLDTISSGLPAFAANRTDQTTWSHGLNLRSNTGGKFDWELVGSVIDLSTDTVRQPTVNPILAAANGPGRTASLTGSGWHTFDAKGIWRPRIDFLGLGYHEISFGFHHDLYTLKNPVYNTNNWQTGGATGIFSNSIGKTRTEGYWVQDAWDFLPNWNFTVGGRLENWHAYDGVNTTTVNTSTGPPVLRTINQADKSAVNFSPKAKLTWAPMEQVRIGAAIGQAYRYPTASELFQTTTAAGITSNANPNLKPEDALSSELSAEYFPEKGRLRLSLFQERVKNAIFTQVGTVNGTQTSFISNVGEVDTYGVEFSGEKTDALIRGLDILGNFTWADSRIHENRAADEAAALLGPTPANPNAAVPSTGKRQPRVPVWRSNVVVSYRATDKFSASVMLRYSSRQFGQLNNTDTNGFSYTGLTSYTVVDLRANYRLSKQVMISAGIDNVNNEKYWVFHPMPQRTYFTQIRFNY</sequence>
<evidence type="ECO:0000256" key="12">
    <source>
        <dbReference type="PROSITE-ProRule" id="PRU01360"/>
    </source>
</evidence>
<dbReference type="PROSITE" id="PS52016">
    <property type="entry name" value="TONB_DEPENDENT_REC_3"/>
    <property type="match status" value="1"/>
</dbReference>
<evidence type="ECO:0000256" key="2">
    <source>
        <dbReference type="ARBA" id="ARBA00009810"/>
    </source>
</evidence>
<name>A0A1W6SR65_9PROT</name>
<evidence type="ECO:0000256" key="11">
    <source>
        <dbReference type="ARBA" id="ARBA00023237"/>
    </source>
</evidence>
<dbReference type="InterPro" id="IPR037066">
    <property type="entry name" value="Plug_dom_sf"/>
</dbReference>
<evidence type="ECO:0000256" key="5">
    <source>
        <dbReference type="ARBA" id="ARBA00022692"/>
    </source>
</evidence>
<keyword evidence="4 12" id="KW-1134">Transmembrane beta strand</keyword>
<evidence type="ECO:0000256" key="7">
    <source>
        <dbReference type="ARBA" id="ARBA00023065"/>
    </source>
</evidence>
<evidence type="ECO:0000256" key="13">
    <source>
        <dbReference type="RuleBase" id="RU003357"/>
    </source>
</evidence>
<dbReference type="InterPro" id="IPR039426">
    <property type="entry name" value="TonB-dep_rcpt-like"/>
</dbReference>
<comment type="similarity">
    <text evidence="2 12 13">Belongs to the TonB-dependent receptor family.</text>
</comment>
<evidence type="ECO:0000256" key="10">
    <source>
        <dbReference type="ARBA" id="ARBA00023170"/>
    </source>
</evidence>
<gene>
    <name evidence="17" type="ORF">EBAPG3_011270</name>
</gene>
<evidence type="ECO:0000256" key="14">
    <source>
        <dbReference type="SAM" id="MobiDB-lite"/>
    </source>
</evidence>
<keyword evidence="8 13" id="KW-0798">TonB box</keyword>
<dbReference type="GO" id="GO:0015344">
    <property type="term" value="F:siderophore uptake transmembrane transporter activity"/>
    <property type="evidence" value="ECO:0007669"/>
    <property type="project" value="TreeGrafter"/>
</dbReference>
<dbReference type="EMBL" id="CP021106">
    <property type="protein sequence ID" value="ARO88310.1"/>
    <property type="molecule type" value="Genomic_DNA"/>
</dbReference>
<dbReference type="Pfam" id="PF07715">
    <property type="entry name" value="Plug"/>
    <property type="match status" value="1"/>
</dbReference>
<comment type="subcellular location">
    <subcellularLocation>
        <location evidence="1 12">Cell outer membrane</location>
        <topology evidence="1 12">Multi-pass membrane protein</topology>
    </subcellularLocation>
</comment>
<evidence type="ECO:0000256" key="8">
    <source>
        <dbReference type="ARBA" id="ARBA00023077"/>
    </source>
</evidence>
<keyword evidence="6" id="KW-0732">Signal</keyword>
<keyword evidence="5 12" id="KW-0812">Transmembrane</keyword>
<dbReference type="KEGG" id="nlc:EBAPG3_011270"/>
<keyword evidence="18" id="KW-1185">Reference proteome</keyword>
<evidence type="ECO:0000259" key="16">
    <source>
        <dbReference type="Pfam" id="PF07715"/>
    </source>
</evidence>
<keyword evidence="9 12" id="KW-0472">Membrane</keyword>
<dbReference type="GO" id="GO:0009279">
    <property type="term" value="C:cell outer membrane"/>
    <property type="evidence" value="ECO:0007669"/>
    <property type="project" value="UniProtKB-SubCell"/>
</dbReference>
<keyword evidence="3 12" id="KW-0813">Transport</keyword>
<evidence type="ECO:0000313" key="18">
    <source>
        <dbReference type="Proteomes" id="UP000012179"/>
    </source>
</evidence>
<evidence type="ECO:0000256" key="4">
    <source>
        <dbReference type="ARBA" id="ARBA00022452"/>
    </source>
</evidence>
<dbReference type="AlphaFoldDB" id="A0A1W6SR65"/>
<feature type="domain" description="TonB-dependent receptor plug" evidence="16">
    <location>
        <begin position="128"/>
        <end position="242"/>
    </location>
</feature>
<evidence type="ECO:0000256" key="9">
    <source>
        <dbReference type="ARBA" id="ARBA00023136"/>
    </source>
</evidence>
<feature type="compositionally biased region" description="Low complexity" evidence="14">
    <location>
        <begin position="65"/>
        <end position="81"/>
    </location>
</feature>
<dbReference type="eggNOG" id="COG4771">
    <property type="taxonomic scope" value="Bacteria"/>
</dbReference>
<dbReference type="SUPFAM" id="SSF56935">
    <property type="entry name" value="Porins"/>
    <property type="match status" value="1"/>
</dbReference>
<dbReference type="Proteomes" id="UP000012179">
    <property type="component" value="Chromosome"/>
</dbReference>
<dbReference type="PANTHER" id="PTHR30069:SF53">
    <property type="entry name" value="COLICIN I RECEPTOR-RELATED"/>
    <property type="match status" value="1"/>
</dbReference>
<reference evidence="17 18" key="1">
    <citation type="journal article" date="2015" name="Int. J. Syst. Evol. Microbiol.">
        <title>Nitrosospira lacus sp. nov., a psychrotolerant, ammonia-oxidizing bacterium from sandy lake sediment.</title>
        <authorList>
            <person name="Urakawa H."/>
            <person name="Garcia J.C."/>
            <person name="Nielsen J.L."/>
            <person name="Le V.Q."/>
            <person name="Kozlowski J.A."/>
            <person name="Stein L.Y."/>
            <person name="Lim C.K."/>
            <person name="Pommerening-Roser A."/>
            <person name="Martens-Habbena W."/>
            <person name="Stahl D.A."/>
            <person name="Klotz M.G."/>
        </authorList>
    </citation>
    <scope>NUCLEOTIDE SEQUENCE [LARGE SCALE GENOMIC DNA]</scope>
    <source>
        <strain evidence="17 18">APG3</strain>
    </source>
</reference>
<keyword evidence="7" id="KW-0406">Ion transport</keyword>
<organism evidence="17 18">
    <name type="scientific">Nitrosospira lacus</name>
    <dbReference type="NCBI Taxonomy" id="1288494"/>
    <lineage>
        <taxon>Bacteria</taxon>
        <taxon>Pseudomonadati</taxon>
        <taxon>Pseudomonadota</taxon>
        <taxon>Betaproteobacteria</taxon>
        <taxon>Nitrosomonadales</taxon>
        <taxon>Nitrosomonadaceae</taxon>
        <taxon>Nitrosospira</taxon>
    </lineage>
</organism>
<dbReference type="Gene3D" id="2.170.130.10">
    <property type="entry name" value="TonB-dependent receptor, plug domain"/>
    <property type="match status" value="1"/>
</dbReference>
<evidence type="ECO:0000313" key="17">
    <source>
        <dbReference type="EMBL" id="ARO88310.1"/>
    </source>
</evidence>
<keyword evidence="10 17" id="KW-0675">Receptor</keyword>
<dbReference type="InterPro" id="IPR036942">
    <property type="entry name" value="Beta-barrel_TonB_sf"/>
</dbReference>
<dbReference type="GO" id="GO:0044718">
    <property type="term" value="P:siderophore transmembrane transport"/>
    <property type="evidence" value="ECO:0007669"/>
    <property type="project" value="TreeGrafter"/>
</dbReference>
<evidence type="ECO:0000259" key="15">
    <source>
        <dbReference type="Pfam" id="PF00593"/>
    </source>
</evidence>
<dbReference type="PANTHER" id="PTHR30069">
    <property type="entry name" value="TONB-DEPENDENT OUTER MEMBRANE RECEPTOR"/>
    <property type="match status" value="1"/>
</dbReference>
<dbReference type="InterPro" id="IPR000531">
    <property type="entry name" value="Beta-barrel_TonB"/>
</dbReference>
<feature type="domain" description="TonB-dependent receptor-like beta-barrel" evidence="15">
    <location>
        <begin position="387"/>
        <end position="851"/>
    </location>
</feature>
<dbReference type="CDD" id="cd01347">
    <property type="entry name" value="ligand_gated_channel"/>
    <property type="match status" value="1"/>
</dbReference>
<evidence type="ECO:0000256" key="1">
    <source>
        <dbReference type="ARBA" id="ARBA00004571"/>
    </source>
</evidence>
<feature type="region of interest" description="Disordered" evidence="14">
    <location>
        <begin position="58"/>
        <end position="98"/>
    </location>
</feature>
<dbReference type="Pfam" id="PF00593">
    <property type="entry name" value="TonB_dep_Rec_b-barrel"/>
    <property type="match status" value="1"/>
</dbReference>
<dbReference type="InterPro" id="IPR012910">
    <property type="entry name" value="Plug_dom"/>
</dbReference>